<comment type="similarity">
    <text evidence="2">Belongs to the glycosyl hydrolase 3 family.</text>
</comment>
<dbReference type="GO" id="GO:0009254">
    <property type="term" value="P:peptidoglycan turnover"/>
    <property type="evidence" value="ECO:0007669"/>
    <property type="project" value="TreeGrafter"/>
</dbReference>
<sequence>MSGPKPVAAATITDAQLTDYINRMSLEEQIGQLFVAPTPASPTDAQTAVAKYHLGGLILFGRDLTGKTAAQVATVVRADQAKAKVPLLIATDQEGGSVSRLSSSLTYANTPFPSPQAANRVGGMAKVLAAATTAQKDLAALGVNWNFAPVADVSTNPASFIYARTFGQNYQATADYIKQVVPVMQSTGVGATLKHFPGYGDQGDTHVGFATSARPLAQLQQRDLLPFQAGIDAGVDGIMVTHIIMTAIDPNYPASLSAKVVTQLLRQQMHYQNVIITDDLSMGAIGDFTRAQHLATADVLAVQAGNDIILHNDYATGIPAIAAAVAKGTISRQQIQAADLRILQLKRKLNLLAAAQFPTAKLTLTRRKLAKRTLTLQGTGPANTTVNAMAGTAKIGTTRTTATGTFTFTLARTARTRHVTLTASSAKRTITIPARRHKQPAKRQAWLPWAAGGAGVVVIAGLASIATRHRPGRHRRR</sequence>
<evidence type="ECO:0000256" key="6">
    <source>
        <dbReference type="SAM" id="Phobius"/>
    </source>
</evidence>
<proteinExistence type="inferred from homology"/>
<keyword evidence="9" id="KW-1185">Reference proteome</keyword>
<keyword evidence="6" id="KW-0812">Transmembrane</keyword>
<comment type="catalytic activity">
    <reaction evidence="1">
        <text>Hydrolysis of terminal non-reducing N-acetyl-D-hexosamine residues in N-acetyl-beta-D-hexosaminides.</text>
        <dbReference type="EC" id="3.2.1.52"/>
    </reaction>
</comment>
<organism evidence="8 9">
    <name type="scientific">Lacticaseibacillus nasuensis JCM 17158</name>
    <dbReference type="NCBI Taxonomy" id="1291734"/>
    <lineage>
        <taxon>Bacteria</taxon>
        <taxon>Bacillati</taxon>
        <taxon>Bacillota</taxon>
        <taxon>Bacilli</taxon>
        <taxon>Lactobacillales</taxon>
        <taxon>Lactobacillaceae</taxon>
        <taxon>Lacticaseibacillus</taxon>
    </lineage>
</organism>
<evidence type="ECO:0000256" key="3">
    <source>
        <dbReference type="ARBA" id="ARBA00012663"/>
    </source>
</evidence>
<dbReference type="InterPro" id="IPR017853">
    <property type="entry name" value="GH"/>
</dbReference>
<evidence type="ECO:0000256" key="1">
    <source>
        <dbReference type="ARBA" id="ARBA00001231"/>
    </source>
</evidence>
<evidence type="ECO:0000256" key="2">
    <source>
        <dbReference type="ARBA" id="ARBA00005336"/>
    </source>
</evidence>
<evidence type="ECO:0000313" key="8">
    <source>
        <dbReference type="EMBL" id="KRK73869.1"/>
    </source>
</evidence>
<reference evidence="8 9" key="1">
    <citation type="journal article" date="2015" name="Genome Announc.">
        <title>Expanding the biotechnology potential of lactobacilli through comparative genomics of 213 strains and associated genera.</title>
        <authorList>
            <person name="Sun Z."/>
            <person name="Harris H.M."/>
            <person name="McCann A."/>
            <person name="Guo C."/>
            <person name="Argimon S."/>
            <person name="Zhang W."/>
            <person name="Yang X."/>
            <person name="Jeffery I.B."/>
            <person name="Cooney J.C."/>
            <person name="Kagawa T.F."/>
            <person name="Liu W."/>
            <person name="Song Y."/>
            <person name="Salvetti E."/>
            <person name="Wrobel A."/>
            <person name="Rasinkangas P."/>
            <person name="Parkhill J."/>
            <person name="Rea M.C."/>
            <person name="O'Sullivan O."/>
            <person name="Ritari J."/>
            <person name="Douillard F.P."/>
            <person name="Paul Ross R."/>
            <person name="Yang R."/>
            <person name="Briner A.E."/>
            <person name="Felis G.E."/>
            <person name="de Vos W.M."/>
            <person name="Barrangou R."/>
            <person name="Klaenhammer T.R."/>
            <person name="Caufield P.W."/>
            <person name="Cui Y."/>
            <person name="Zhang H."/>
            <person name="O'Toole P.W."/>
        </authorList>
    </citation>
    <scope>NUCLEOTIDE SEQUENCE [LARGE SCALE GENOMIC DNA]</scope>
    <source>
        <strain evidence="8 9">JCM 17158</strain>
    </source>
</reference>
<evidence type="ECO:0000313" key="9">
    <source>
        <dbReference type="Proteomes" id="UP000051804"/>
    </source>
</evidence>
<evidence type="ECO:0000256" key="4">
    <source>
        <dbReference type="ARBA" id="ARBA00022801"/>
    </source>
</evidence>
<name>A0A0R1JRE2_9LACO</name>
<dbReference type="InterPro" id="IPR001764">
    <property type="entry name" value="Glyco_hydro_3_N"/>
</dbReference>
<keyword evidence="4" id="KW-0378">Hydrolase</keyword>
<evidence type="ECO:0000259" key="7">
    <source>
        <dbReference type="Pfam" id="PF00933"/>
    </source>
</evidence>
<dbReference type="InterPro" id="IPR036962">
    <property type="entry name" value="Glyco_hydro_3_N_sf"/>
</dbReference>
<dbReference type="PANTHER" id="PTHR30480:SF13">
    <property type="entry name" value="BETA-HEXOSAMINIDASE"/>
    <property type="match status" value="1"/>
</dbReference>
<dbReference type="AlphaFoldDB" id="A0A0R1JRE2"/>
<accession>A0A0R1JRE2</accession>
<dbReference type="EMBL" id="AZDJ01000003">
    <property type="protein sequence ID" value="KRK73869.1"/>
    <property type="molecule type" value="Genomic_DNA"/>
</dbReference>
<feature type="domain" description="Glycoside hydrolase family 3 N-terminal" evidence="7">
    <location>
        <begin position="26"/>
        <end position="345"/>
    </location>
</feature>
<protein>
    <recommendedName>
        <fullName evidence="3">beta-N-acetylhexosaminidase</fullName>
        <ecNumber evidence="3">3.2.1.52</ecNumber>
    </recommendedName>
</protein>
<keyword evidence="6" id="KW-1133">Transmembrane helix</keyword>
<dbReference type="STRING" id="1291734.FD02_GL001699"/>
<dbReference type="GO" id="GO:0005975">
    <property type="term" value="P:carbohydrate metabolic process"/>
    <property type="evidence" value="ECO:0007669"/>
    <property type="project" value="InterPro"/>
</dbReference>
<dbReference type="SUPFAM" id="SSF51445">
    <property type="entry name" value="(Trans)glycosidases"/>
    <property type="match status" value="1"/>
</dbReference>
<feature type="transmembrane region" description="Helical" evidence="6">
    <location>
        <begin position="446"/>
        <end position="467"/>
    </location>
</feature>
<dbReference type="Pfam" id="PF00933">
    <property type="entry name" value="Glyco_hydro_3"/>
    <property type="match status" value="1"/>
</dbReference>
<evidence type="ECO:0000256" key="5">
    <source>
        <dbReference type="ARBA" id="ARBA00023295"/>
    </source>
</evidence>
<keyword evidence="5" id="KW-0326">Glycosidase</keyword>
<gene>
    <name evidence="8" type="ORF">FD02_GL001699</name>
</gene>
<dbReference type="GO" id="GO:0004563">
    <property type="term" value="F:beta-N-acetylhexosaminidase activity"/>
    <property type="evidence" value="ECO:0007669"/>
    <property type="project" value="UniProtKB-EC"/>
</dbReference>
<dbReference type="Gene3D" id="3.20.20.300">
    <property type="entry name" value="Glycoside hydrolase, family 3, N-terminal domain"/>
    <property type="match status" value="1"/>
</dbReference>
<dbReference type="PANTHER" id="PTHR30480">
    <property type="entry name" value="BETA-HEXOSAMINIDASE-RELATED"/>
    <property type="match status" value="1"/>
</dbReference>
<dbReference type="EC" id="3.2.1.52" evidence="3"/>
<dbReference type="PATRIC" id="fig|1291734.4.peg.1747"/>
<dbReference type="Proteomes" id="UP000051804">
    <property type="component" value="Unassembled WGS sequence"/>
</dbReference>
<comment type="caution">
    <text evidence="8">The sequence shown here is derived from an EMBL/GenBank/DDBJ whole genome shotgun (WGS) entry which is preliminary data.</text>
</comment>
<keyword evidence="6" id="KW-0472">Membrane</keyword>
<dbReference type="InterPro" id="IPR050226">
    <property type="entry name" value="NagZ_Beta-hexosaminidase"/>
</dbReference>